<dbReference type="EMBL" id="JADIKL010000002">
    <property type="protein sequence ID" value="MFK2930299.1"/>
    <property type="molecule type" value="Genomic_DNA"/>
</dbReference>
<organism evidence="1 2">
    <name type="scientific">Dyella agri</name>
    <dbReference type="NCBI Taxonomy" id="1926869"/>
    <lineage>
        <taxon>Bacteria</taxon>
        <taxon>Pseudomonadati</taxon>
        <taxon>Pseudomonadota</taxon>
        <taxon>Gammaproteobacteria</taxon>
        <taxon>Lysobacterales</taxon>
        <taxon>Rhodanobacteraceae</taxon>
        <taxon>Dyella</taxon>
    </lineage>
</organism>
<proteinExistence type="predicted"/>
<evidence type="ECO:0000313" key="2">
    <source>
        <dbReference type="Proteomes" id="UP001620397"/>
    </source>
</evidence>
<evidence type="ECO:0000313" key="1">
    <source>
        <dbReference type="EMBL" id="MFK2930299.1"/>
    </source>
</evidence>
<dbReference type="Proteomes" id="UP001620397">
    <property type="component" value="Unassembled WGS sequence"/>
</dbReference>
<keyword evidence="2" id="KW-1185">Reference proteome</keyword>
<protein>
    <submittedName>
        <fullName evidence="1">Uncharacterized protein</fullName>
    </submittedName>
</protein>
<comment type="caution">
    <text evidence="1">The sequence shown here is derived from an EMBL/GenBank/DDBJ whole genome shotgun (WGS) entry which is preliminary data.</text>
</comment>
<reference evidence="1 2" key="1">
    <citation type="submission" date="2020-10" db="EMBL/GenBank/DDBJ databases">
        <title>Phylogeny of dyella-like bacteria.</title>
        <authorList>
            <person name="Fu J."/>
        </authorList>
    </citation>
    <scope>NUCLEOTIDE SEQUENCE [LARGE SCALE GENOMIC DNA]</scope>
    <source>
        <strain evidence="1 2">DKC-1</strain>
    </source>
</reference>
<dbReference type="RefSeq" id="WP_404537035.1">
    <property type="nucleotide sequence ID" value="NZ_JADIKL010000002.1"/>
</dbReference>
<accession>A0ABW8KHW9</accession>
<name>A0ABW8KHW9_9GAMM</name>
<gene>
    <name evidence="1" type="ORF">ISP14_05775</name>
</gene>
<sequence length="48" mass="5208">MLARLALIACALRVAARYRRGASARRQHLPDALVQRLTCHAPTTAAVP</sequence>